<keyword evidence="3 5" id="KW-0175">Coiled coil</keyword>
<dbReference type="PANTHER" id="PTHR30563:SF0">
    <property type="entry name" value="DNA RECOMBINATION PROTEIN RMUC"/>
    <property type="match status" value="1"/>
</dbReference>
<dbReference type="InterPro" id="IPR003798">
    <property type="entry name" value="DNA_recombination_RmuC"/>
</dbReference>
<comment type="caution">
    <text evidence="7">The sequence shown here is derived from an EMBL/GenBank/DDBJ whole genome shotgun (WGS) entry which is preliminary data.</text>
</comment>
<comment type="similarity">
    <text evidence="2">Belongs to the RmuC family.</text>
</comment>
<evidence type="ECO:0000256" key="2">
    <source>
        <dbReference type="ARBA" id="ARBA00009840"/>
    </source>
</evidence>
<evidence type="ECO:0000256" key="3">
    <source>
        <dbReference type="ARBA" id="ARBA00023054"/>
    </source>
</evidence>
<evidence type="ECO:0000256" key="1">
    <source>
        <dbReference type="ARBA" id="ARBA00003416"/>
    </source>
</evidence>
<gene>
    <name evidence="7" type="primary">rmuC</name>
    <name evidence="7" type="ORF">IAA66_05210</name>
</gene>
<sequence length="472" mass="53806">MLAVVVVVLLALIIPLYVRFSRQKHAMEDRLASMETLFGSGLSELKTTTSAERAADREEMSGNLRGMSDSVVRIMGEMSRTQQQQLDSFGGQIRAMSRTDEERMERMRVNIEEKLQEYDRQMSRVSQTLDEKLAVNERRLAEMRQTLGESLMHLQGENEKKLEQIRQTVDEKLNATLDKRLGESFRTVSERLEQVYKGLGEMQNLAVGVGDLKKVLTSVKTRGVWGEVQLSALLEQVFAPSQYDTNVAVRPGSSERVEFAIRLPGKDDDSVVYLPIDAKFPAEDYQRLLSANEAGDKQAAQEAARALHATIRTEARRIRTKYIEPPYTTDFAIMFLPVEGLFAEVLRQDGIVERLQSEFRVVVTGPTTLLALLNSLQMGFRTMAIERRSSEVWELLGAVKTEFGRFADLLSKTQQRLHQATASIEDAARKTRTIQRRLQNVQELSERDTRRMLGPELQRTDEWDEAKEEAWE</sequence>
<proteinExistence type="inferred from homology"/>
<comment type="function">
    <text evidence="1">Involved in DNA recombination.</text>
</comment>
<feature type="region of interest" description="Disordered" evidence="6">
    <location>
        <begin position="445"/>
        <end position="472"/>
    </location>
</feature>
<evidence type="ECO:0000256" key="6">
    <source>
        <dbReference type="SAM" id="MobiDB-lite"/>
    </source>
</evidence>
<evidence type="ECO:0000256" key="4">
    <source>
        <dbReference type="ARBA" id="ARBA00023172"/>
    </source>
</evidence>
<feature type="compositionally biased region" description="Acidic residues" evidence="6">
    <location>
        <begin position="462"/>
        <end position="472"/>
    </location>
</feature>
<name>A0A9D0YVS2_9FIRM</name>
<dbReference type="AlphaFoldDB" id="A0A9D0YVS2"/>
<keyword evidence="4" id="KW-0233">DNA recombination</keyword>
<evidence type="ECO:0000256" key="5">
    <source>
        <dbReference type="SAM" id="Coils"/>
    </source>
</evidence>
<feature type="coiled-coil region" evidence="5">
    <location>
        <begin position="410"/>
        <end position="444"/>
    </location>
</feature>
<reference evidence="7" key="2">
    <citation type="journal article" date="2021" name="PeerJ">
        <title>Extensive microbial diversity within the chicken gut microbiome revealed by metagenomics and culture.</title>
        <authorList>
            <person name="Gilroy R."/>
            <person name="Ravi A."/>
            <person name="Getino M."/>
            <person name="Pursley I."/>
            <person name="Horton D.L."/>
            <person name="Alikhan N.F."/>
            <person name="Baker D."/>
            <person name="Gharbi K."/>
            <person name="Hall N."/>
            <person name="Watson M."/>
            <person name="Adriaenssens E.M."/>
            <person name="Foster-Nyarko E."/>
            <person name="Jarju S."/>
            <person name="Secka A."/>
            <person name="Antonio M."/>
            <person name="Oren A."/>
            <person name="Chaudhuri R.R."/>
            <person name="La Ragione R."/>
            <person name="Hildebrand F."/>
            <person name="Pallen M.J."/>
        </authorList>
    </citation>
    <scope>NUCLEOTIDE SEQUENCE</scope>
    <source>
        <strain evidence="7">ChiHile30-977</strain>
    </source>
</reference>
<evidence type="ECO:0000313" key="8">
    <source>
        <dbReference type="Proteomes" id="UP000886819"/>
    </source>
</evidence>
<dbReference type="PANTHER" id="PTHR30563">
    <property type="entry name" value="DNA RECOMBINATION PROTEIN RMUC"/>
    <property type="match status" value="1"/>
</dbReference>
<dbReference type="Proteomes" id="UP000886819">
    <property type="component" value="Unassembled WGS sequence"/>
</dbReference>
<dbReference type="Pfam" id="PF02646">
    <property type="entry name" value="RmuC"/>
    <property type="match status" value="1"/>
</dbReference>
<feature type="compositionally biased region" description="Basic and acidic residues" evidence="6">
    <location>
        <begin position="445"/>
        <end position="461"/>
    </location>
</feature>
<evidence type="ECO:0000313" key="7">
    <source>
        <dbReference type="EMBL" id="HIQ62969.1"/>
    </source>
</evidence>
<reference evidence="7" key="1">
    <citation type="submission" date="2020-10" db="EMBL/GenBank/DDBJ databases">
        <authorList>
            <person name="Gilroy R."/>
        </authorList>
    </citation>
    <scope>NUCLEOTIDE SEQUENCE</scope>
    <source>
        <strain evidence="7">ChiHile30-977</strain>
    </source>
</reference>
<organism evidence="7 8">
    <name type="scientific">Candidatus Avichristensenella intestinipullorum</name>
    <dbReference type="NCBI Taxonomy" id="2840693"/>
    <lineage>
        <taxon>Bacteria</taxon>
        <taxon>Bacillati</taxon>
        <taxon>Bacillota</taxon>
        <taxon>Clostridia</taxon>
        <taxon>Candidatus Avichristensenella</taxon>
    </lineage>
</organism>
<feature type="coiled-coil region" evidence="5">
    <location>
        <begin position="101"/>
        <end position="128"/>
    </location>
</feature>
<accession>A0A9D0YVS2</accession>
<dbReference type="GO" id="GO:0006310">
    <property type="term" value="P:DNA recombination"/>
    <property type="evidence" value="ECO:0007669"/>
    <property type="project" value="UniProtKB-KW"/>
</dbReference>
<dbReference type="EMBL" id="DVFI01000081">
    <property type="protein sequence ID" value="HIQ62969.1"/>
    <property type="molecule type" value="Genomic_DNA"/>
</dbReference>
<protein>
    <submittedName>
        <fullName evidence="7">DNA recombination protein RmuC</fullName>
    </submittedName>
</protein>